<dbReference type="OrthoDB" id="9768666at2"/>
<comment type="similarity">
    <text evidence="2">Belongs to the FAD-dependent oxidoreductase family.</text>
</comment>
<evidence type="ECO:0000313" key="8">
    <source>
        <dbReference type="EMBL" id="RDE18221.1"/>
    </source>
</evidence>
<evidence type="ECO:0000256" key="1">
    <source>
        <dbReference type="ARBA" id="ARBA00001974"/>
    </source>
</evidence>
<evidence type="ECO:0000259" key="6">
    <source>
        <dbReference type="Pfam" id="PF07992"/>
    </source>
</evidence>
<keyword evidence="4" id="KW-0274">FAD</keyword>
<dbReference type="PRINTS" id="PR00411">
    <property type="entry name" value="PNDRDTASEI"/>
</dbReference>
<dbReference type="Gene3D" id="3.30.390.30">
    <property type="match status" value="1"/>
</dbReference>
<gene>
    <name evidence="8" type="ORF">DV711_18415</name>
</gene>
<dbReference type="Pfam" id="PF07992">
    <property type="entry name" value="Pyr_redox_2"/>
    <property type="match status" value="1"/>
</dbReference>
<sequence length="438" mass="47888">MAGGRLLSELQQHCPDRYRITVFGAEPGGSYNRVLLSPLLGREIDTEALITHRPDWYADQGIQLISDCRIERIEPQQRRLIDTDGQAYHYDKLVLATGSEPSRLGVAGETLPQVMGFRTLVDVDRLQQLARKDTPAVVIGGGLLGLEAAEGLRRLGMDVTLVHRSQYLLNRQLDQDAASLLQQQLESRGLKFELGANTAAFIGQQSLEAVELQDGRRLPAALAVVATGITPNTQLAREAELACDRAIQVDAQLHTSSPGIYALGECCQFESHCYGLVAPIWRQAEVLAKHLAGESIRYEEVPVATQLKISGIELFSCGRINTDSNGAVETDGSIETLCYQDPELNDYRKLLLRDNRLIGAVLYGDVSTGQWYFEQQQRGTDLGLCLDQLLFGPDYCDELLAAATESALAAQPSIHESSCNTDDNPDTRPAQPAASNAA</sequence>
<dbReference type="InterPro" id="IPR016156">
    <property type="entry name" value="FAD/NAD-linked_Rdtase_dimer_sf"/>
</dbReference>
<dbReference type="AlphaFoldDB" id="A0A369WA70"/>
<dbReference type="GO" id="GO:0016491">
    <property type="term" value="F:oxidoreductase activity"/>
    <property type="evidence" value="ECO:0007669"/>
    <property type="project" value="InterPro"/>
</dbReference>
<evidence type="ECO:0000313" key="9">
    <source>
        <dbReference type="Proteomes" id="UP000253769"/>
    </source>
</evidence>
<dbReference type="Proteomes" id="UP000253769">
    <property type="component" value="Unassembled WGS sequence"/>
</dbReference>
<evidence type="ECO:0000259" key="7">
    <source>
        <dbReference type="Pfam" id="PF18267"/>
    </source>
</evidence>
<organism evidence="8 9">
    <name type="scientific">Motiliproteus coralliicola</name>
    <dbReference type="NCBI Taxonomy" id="2283196"/>
    <lineage>
        <taxon>Bacteria</taxon>
        <taxon>Pseudomonadati</taxon>
        <taxon>Pseudomonadota</taxon>
        <taxon>Gammaproteobacteria</taxon>
        <taxon>Oceanospirillales</taxon>
        <taxon>Oceanospirillaceae</taxon>
        <taxon>Motiliproteus</taxon>
    </lineage>
</organism>
<dbReference type="Pfam" id="PF18267">
    <property type="entry name" value="Rubredoxin_C"/>
    <property type="match status" value="1"/>
</dbReference>
<feature type="region of interest" description="Disordered" evidence="5">
    <location>
        <begin position="412"/>
        <end position="438"/>
    </location>
</feature>
<comment type="caution">
    <text evidence="8">The sequence shown here is derived from an EMBL/GenBank/DDBJ whole genome shotgun (WGS) entry which is preliminary data.</text>
</comment>
<feature type="domain" description="NADH-rubredoxin oxidoreductase C-terminal" evidence="7">
    <location>
        <begin position="304"/>
        <end position="372"/>
    </location>
</feature>
<dbReference type="Gene3D" id="3.50.50.60">
    <property type="entry name" value="FAD/NAD(P)-binding domain"/>
    <property type="match status" value="2"/>
</dbReference>
<dbReference type="InterPro" id="IPR041575">
    <property type="entry name" value="Rubredoxin_C"/>
</dbReference>
<protein>
    <submittedName>
        <fullName evidence="8">NAD(P)/FAD-dependent oxidoreductase</fullName>
    </submittedName>
</protein>
<dbReference type="InterPro" id="IPR036188">
    <property type="entry name" value="FAD/NAD-bd_sf"/>
</dbReference>
<dbReference type="SUPFAM" id="SSF51905">
    <property type="entry name" value="FAD/NAD(P)-binding domain"/>
    <property type="match status" value="1"/>
</dbReference>
<dbReference type="PRINTS" id="PR00368">
    <property type="entry name" value="FADPNR"/>
</dbReference>
<dbReference type="EMBL" id="QQOH01000006">
    <property type="protein sequence ID" value="RDE18221.1"/>
    <property type="molecule type" value="Genomic_DNA"/>
</dbReference>
<evidence type="ECO:0000256" key="4">
    <source>
        <dbReference type="ARBA" id="ARBA00022827"/>
    </source>
</evidence>
<keyword evidence="3" id="KW-0285">Flavoprotein</keyword>
<dbReference type="InterPro" id="IPR023753">
    <property type="entry name" value="FAD/NAD-binding_dom"/>
</dbReference>
<name>A0A369WA70_9GAMM</name>
<comment type="cofactor">
    <cofactor evidence="1">
        <name>FAD</name>
        <dbReference type="ChEBI" id="CHEBI:57692"/>
    </cofactor>
</comment>
<keyword evidence="9" id="KW-1185">Reference proteome</keyword>
<proteinExistence type="inferred from homology"/>
<accession>A0A369WA70</accession>
<dbReference type="PANTHER" id="PTHR43429">
    <property type="entry name" value="PYRIDINE NUCLEOTIDE-DISULFIDE OXIDOREDUCTASE DOMAIN-CONTAINING"/>
    <property type="match status" value="1"/>
</dbReference>
<dbReference type="InterPro" id="IPR050260">
    <property type="entry name" value="FAD-bd_OxRdtase"/>
</dbReference>
<evidence type="ECO:0000256" key="5">
    <source>
        <dbReference type="SAM" id="MobiDB-lite"/>
    </source>
</evidence>
<reference evidence="8 9" key="1">
    <citation type="submission" date="2018-07" db="EMBL/GenBank/DDBJ databases">
        <title>Motiliproteus coralliicola sp. nov., a bacterium isolated from Coral.</title>
        <authorList>
            <person name="Wang G."/>
        </authorList>
    </citation>
    <scope>NUCLEOTIDE SEQUENCE [LARGE SCALE GENOMIC DNA]</scope>
    <source>
        <strain evidence="8 9">C34</strain>
    </source>
</reference>
<evidence type="ECO:0000256" key="2">
    <source>
        <dbReference type="ARBA" id="ARBA00006442"/>
    </source>
</evidence>
<evidence type="ECO:0000256" key="3">
    <source>
        <dbReference type="ARBA" id="ARBA00022630"/>
    </source>
</evidence>
<feature type="domain" description="FAD/NAD(P)-binding" evidence="6">
    <location>
        <begin position="2"/>
        <end position="271"/>
    </location>
</feature>
<dbReference type="PANTHER" id="PTHR43429:SF3">
    <property type="entry name" value="NITRITE REDUCTASE [NAD(P)H]"/>
    <property type="match status" value="1"/>
</dbReference>